<dbReference type="EMBL" id="LN890280">
    <property type="protein sequence ID" value="CUR50848.1"/>
    <property type="molecule type" value="Genomic_DNA"/>
</dbReference>
<dbReference type="AlphaFoldDB" id="A0A128A0H4"/>
<accession>A0A128A0H4</accession>
<dbReference type="KEGG" id="ndv:NDEV_0083"/>
<gene>
    <name evidence="1" type="ORF">NDEV_0083</name>
</gene>
<reference evidence="2" key="1">
    <citation type="submission" date="2015-10" db="EMBL/GenBank/DDBJ databases">
        <authorList>
            <person name="Lehtovirta-Morley L.E."/>
            <person name="Vieille C."/>
        </authorList>
    </citation>
    <scope>NUCLEOTIDE SEQUENCE [LARGE SCALE GENOMIC DNA]</scope>
</reference>
<protein>
    <submittedName>
        <fullName evidence="1">Uncharacterized protein</fullName>
    </submittedName>
</protein>
<name>A0A128A0H4_9ARCH</name>
<dbReference type="Proteomes" id="UP000196239">
    <property type="component" value="Chromosome 1"/>
</dbReference>
<keyword evidence="2" id="KW-1185">Reference proteome</keyword>
<sequence>MIIIGCIIAIAVILTTQSLTKPTQTNEDQQHITKENITTNTNSSELQENYTSVQLLNYCTSNENQIYNDVCIRGLWDVSDQCKNENFSSTNSICNDSRFTEFENKVNNEMQDLDKSLTSFVNSCINVKSNNDTASCTINIERIQSDCTDPRFYEMMSVCKDPNFNMISKKYNQSSN</sequence>
<organism evidence="1 2">
    <name type="scientific">Nitrosotalea devaniterrae</name>
    <dbReference type="NCBI Taxonomy" id="1078905"/>
    <lineage>
        <taxon>Archaea</taxon>
        <taxon>Nitrososphaerota</taxon>
        <taxon>Nitrososphaeria</taxon>
        <taxon>Nitrosotaleales</taxon>
        <taxon>Nitrosotaleaceae</taxon>
        <taxon>Nitrosotalea</taxon>
    </lineage>
</organism>
<evidence type="ECO:0000313" key="2">
    <source>
        <dbReference type="Proteomes" id="UP000196239"/>
    </source>
</evidence>
<proteinExistence type="predicted"/>
<evidence type="ECO:0000313" key="1">
    <source>
        <dbReference type="EMBL" id="CUR50848.1"/>
    </source>
</evidence>